<dbReference type="InterPro" id="IPR013783">
    <property type="entry name" value="Ig-like_fold"/>
</dbReference>
<protein>
    <recommendedName>
        <fullName evidence="1">Copper amine oxidase-like N-terminal domain-containing protein</fullName>
    </recommendedName>
</protein>
<evidence type="ECO:0000259" key="1">
    <source>
        <dbReference type="Pfam" id="PF07833"/>
    </source>
</evidence>
<organism evidence="2 3">
    <name type="scientific">Desulfotalea psychrophila</name>
    <dbReference type="NCBI Taxonomy" id="84980"/>
    <lineage>
        <taxon>Bacteria</taxon>
        <taxon>Pseudomonadati</taxon>
        <taxon>Thermodesulfobacteriota</taxon>
        <taxon>Desulfobulbia</taxon>
        <taxon>Desulfobulbales</taxon>
        <taxon>Desulfocapsaceae</taxon>
        <taxon>Desulfotalea</taxon>
    </lineage>
</organism>
<accession>A0ABS3AVA3</accession>
<gene>
    <name evidence="2" type="ORF">JYU06_03530</name>
</gene>
<evidence type="ECO:0000313" key="3">
    <source>
        <dbReference type="Proteomes" id="UP000717534"/>
    </source>
</evidence>
<evidence type="ECO:0000313" key="2">
    <source>
        <dbReference type="EMBL" id="MBN4068577.1"/>
    </source>
</evidence>
<name>A0ABS3AVA3_9BACT</name>
<dbReference type="EMBL" id="JAFITO010000026">
    <property type="protein sequence ID" value="MBN4068577.1"/>
    <property type="molecule type" value="Genomic_DNA"/>
</dbReference>
<keyword evidence="3" id="KW-1185">Reference proteome</keyword>
<sequence length="1218" mass="133525">MNKTTSSFDEKVKVETADLLLSSTGQYSRWQSLRQNNDRAAARLADVLLQRHLLLMANNHGEKVDWRRFDTFTQTLSQAGIHLYDSRYFLDQSESRLVPTETNGRQKTDDSFVELEQSLPLPQAPPGAANVPATITAFVEPQHTLSTQIKAQPGTPVVHTPQSTNSPASAAQVSASPSLLNDEYSLIFNVICRPIGLQMTSFGYGDENITLLPLGEIATALDLKIDIDPAAAKATGWFISEDRTFSLDINKQELRIAGDTVPWQKNAAFVYDNEIYVDSRAFSSWLPLDFDISRSELSVSITPREKLPLQAKMEREERRLRLRSNSVEALQYPVRALEYDLFSIPVMDVSMSGGFDQKEFKSSDTKSSYSLLGRGDLFYMSSEYFVSGYEDDPLNTARIRLERVAPAADLLGPLQATQMSLGDILPASFAILDRPSPERGITFSNADLVRTSDFDLTTFEGNVLPGWEVELHYNGTLLDSALVGADGRYYFEDVPLFYGNNDFQVIAYGPQGQKEIIDDQAIPVGSEMLPSGEYQYDLSLSQREKTIWGIDEKGRPPEDNSARFRGNYKYGLTDSLSVALGLASVEFNKERHNYLQAGFSGSTSFLYGQVDYLYDTASGSGLSALAQTSVGSVDIKAKHEWFSDFVMENRPNSVLESKSELTIQGMLPETKLSSPISYGLSYENTNYSDYITSKIGARLSSRMAGVHVTNNTYWNYNDTRPGEGNLIDGNLNVSGNAGPVRILAGMQYDLGEKNKITRYSLSSHWQMNNTLSGGFDLIHDDDLYQRTTATARLDWDAGFATFSPHLSYDSDNNVSVAATMSFSLGPDPVSPSWAIAMSSERKANSGAAKALVYHDANNNQVFDEGDTQLPEVDVLATQARKSAATGESGHAAITGLTAYSPTDIKVDVDTLEDPFWQPSLAGTAILPRPGHVDYVEFPVVSTGEVDGTVYSTDGQGVMKNLAFVQLELLDSEGNIVQSIRSEYDGFYLFEKVFPGDYTLRVSPDDPQGSVLAGGQELKVTIGNDGTIASGMDIRLQGPDGNNRQNVAPVGSGRGENISAIEPVKPSSTVENPRAIADILEPEPMPTFVAESLVKERMDIVPEISSSLGQAQEIAATDTIQNLERVYGLVTGPTARRLNEPSGKLIQEGASLVQSTQRKDTGGSRFEAIPLPIAQFRPIGEVVTLAAVNRNAQNKSLKVYQDTSDSFPDGKLQKLRGVV</sequence>
<reference evidence="2 3" key="1">
    <citation type="submission" date="2021-02" db="EMBL/GenBank/DDBJ databases">
        <title>Activity-based single-cell genomes from oceanic crustal fluid captures similar information to metagenomic and metatranscriptomic surveys with orders of magnitude less sampling.</title>
        <authorList>
            <person name="D'Angelo T.S."/>
            <person name="Orcutt B.N."/>
        </authorList>
    </citation>
    <scope>NUCLEOTIDE SEQUENCE [LARGE SCALE GENOMIC DNA]</scope>
    <source>
        <strain evidence="2">AH-315-G02</strain>
    </source>
</reference>
<dbReference type="Pfam" id="PF07833">
    <property type="entry name" value="Cu_amine_oxidN1"/>
    <property type="match status" value="1"/>
</dbReference>
<dbReference type="SUPFAM" id="SSF49452">
    <property type="entry name" value="Starch-binding domain-like"/>
    <property type="match status" value="1"/>
</dbReference>
<feature type="domain" description="Copper amine oxidase-like N-terminal" evidence="1">
    <location>
        <begin position="204"/>
        <end position="301"/>
    </location>
</feature>
<comment type="caution">
    <text evidence="2">The sequence shown here is derived from an EMBL/GenBank/DDBJ whole genome shotgun (WGS) entry which is preliminary data.</text>
</comment>
<proteinExistence type="predicted"/>
<dbReference type="Proteomes" id="UP000717534">
    <property type="component" value="Unassembled WGS sequence"/>
</dbReference>
<dbReference type="InterPro" id="IPR013784">
    <property type="entry name" value="Carb-bd-like_fold"/>
</dbReference>
<dbReference type="InterPro" id="IPR012854">
    <property type="entry name" value="Cu_amine_oxidase-like_N"/>
</dbReference>
<dbReference type="Gene3D" id="2.60.40.10">
    <property type="entry name" value="Immunoglobulins"/>
    <property type="match status" value="1"/>
</dbReference>